<keyword evidence="9 18" id="KW-0999">Mitochondrion inner membrane</keyword>
<dbReference type="GeneID" id="58899887"/>
<feature type="transmembrane region" description="Helical" evidence="18">
    <location>
        <begin position="115"/>
        <end position="132"/>
    </location>
</feature>
<evidence type="ECO:0000256" key="5">
    <source>
        <dbReference type="ARBA" id="ARBA00021008"/>
    </source>
</evidence>
<keyword evidence="16 18" id="KW-0472">Membrane</keyword>
<feature type="transmembrane region" description="Helical" evidence="18">
    <location>
        <begin position="6"/>
        <end position="30"/>
    </location>
</feature>
<gene>
    <name evidence="20" type="primary">ND2</name>
</gene>
<evidence type="ECO:0000256" key="15">
    <source>
        <dbReference type="ARBA" id="ARBA00023128"/>
    </source>
</evidence>
<dbReference type="AlphaFoldDB" id="A0A7D5G0J1"/>
<feature type="transmembrane region" description="Helical" evidence="18">
    <location>
        <begin position="304"/>
        <end position="320"/>
    </location>
</feature>
<keyword evidence="7 18" id="KW-0679">Respiratory chain</keyword>
<dbReference type="GO" id="GO:0006120">
    <property type="term" value="P:mitochondrial electron transport, NADH to ubiquinone"/>
    <property type="evidence" value="ECO:0007669"/>
    <property type="project" value="InterPro"/>
</dbReference>
<feature type="transmembrane region" description="Helical" evidence="18">
    <location>
        <begin position="260"/>
        <end position="284"/>
    </location>
</feature>
<dbReference type="EMBL" id="MT554102">
    <property type="protein sequence ID" value="QLF99617.1"/>
    <property type="molecule type" value="Genomic_DNA"/>
</dbReference>
<comment type="function">
    <text evidence="18">Core subunit of the mitochondrial membrane respiratory chain NADH dehydrogenase (Complex I) which catalyzes electron transfer from NADH through the respiratory chain, using ubiquinone as an electron acceptor. Essential for the catalytic activity and assembly of complex I.</text>
</comment>
<evidence type="ECO:0000256" key="3">
    <source>
        <dbReference type="ARBA" id="ARBA00007012"/>
    </source>
</evidence>
<keyword evidence="13 18" id="KW-0520">NAD</keyword>
<dbReference type="RefSeq" id="YP_009917418.1">
    <property type="nucleotide sequence ID" value="NC_050255.1"/>
</dbReference>
<evidence type="ECO:0000256" key="14">
    <source>
        <dbReference type="ARBA" id="ARBA00023075"/>
    </source>
</evidence>
<evidence type="ECO:0000256" key="1">
    <source>
        <dbReference type="ARBA" id="ARBA00003257"/>
    </source>
</evidence>
<evidence type="ECO:0000256" key="4">
    <source>
        <dbReference type="ARBA" id="ARBA00012944"/>
    </source>
</evidence>
<keyword evidence="10 18" id="KW-1278">Translocase</keyword>
<evidence type="ECO:0000256" key="13">
    <source>
        <dbReference type="ARBA" id="ARBA00023027"/>
    </source>
</evidence>
<evidence type="ECO:0000256" key="7">
    <source>
        <dbReference type="ARBA" id="ARBA00022660"/>
    </source>
</evidence>
<comment type="function">
    <text evidence="1">Core subunit of the mitochondrial membrane respiratory chain NADH dehydrogenase (Complex I) that is believed to belong to the minimal assembly required for catalysis. Complex I functions in the transfer of electrons from NADH to the respiratory chain. The immediate electron acceptor for the enzyme is believed to be ubiquinone.</text>
</comment>
<dbReference type="PRINTS" id="PR01436">
    <property type="entry name" value="NADHDHGNASE2"/>
</dbReference>
<feature type="transmembrane region" description="Helical" evidence="18">
    <location>
        <begin position="185"/>
        <end position="204"/>
    </location>
</feature>
<feature type="transmembrane region" description="Helical" evidence="18">
    <location>
        <begin position="138"/>
        <end position="155"/>
    </location>
</feature>
<keyword evidence="6" id="KW-0813">Transport</keyword>
<evidence type="ECO:0000256" key="10">
    <source>
        <dbReference type="ARBA" id="ARBA00022967"/>
    </source>
</evidence>
<comment type="subcellular location">
    <subcellularLocation>
        <location evidence="2 18">Mitochondrion inner membrane</location>
        <topology evidence="2 18">Multi-pass membrane protein</topology>
    </subcellularLocation>
</comment>
<dbReference type="PANTHER" id="PTHR46552">
    <property type="entry name" value="NADH-UBIQUINONE OXIDOREDUCTASE CHAIN 2"/>
    <property type="match status" value="1"/>
</dbReference>
<feature type="transmembrane region" description="Helical" evidence="18">
    <location>
        <begin position="51"/>
        <end position="75"/>
    </location>
</feature>
<reference evidence="20" key="1">
    <citation type="journal article" date="2020" name="Exp. Appl. Acarol.">
        <title>Characterization of the complete mitochondrial genome of Amblyomma ovale, comparative analyses and phylogenetic considerations.</title>
        <authorList>
            <person name="Uribe J.E."/>
            <person name="Nava S."/>
            <person name="Murphy K.R."/>
            <person name="Tarragona E.L."/>
            <person name="Castro L.R."/>
        </authorList>
    </citation>
    <scope>NUCLEOTIDE SEQUENCE</scope>
</reference>
<name>A0A7D5G0J1_9ACAR</name>
<proteinExistence type="inferred from homology"/>
<dbReference type="EC" id="7.1.1.2" evidence="4 18"/>
<dbReference type="InterPro" id="IPR050175">
    <property type="entry name" value="Complex_I_Subunit_2"/>
</dbReference>
<accession>A0A7D5G0J1</accession>
<sequence length="321" mass="37702">MFFKNIMKWLIMITIMITFSSNSWYVYWLMMEMNLLMFIPIMNNKKKSNSNSMIIYFVTQAFSSSMFFLSALNLFFLGPVFFKIFMMIALMIKLAMIPFHFWMTSLSEMIDHSSLFFMLTFQKFIPLFILTYMKFQSIIIFAAISSIFASLFALNSKLLKKILIFSSISHQGWVISLIAMKSNFWITYMLTYSLLIFKILKISNEYKTSSIHNFFFSHLNPMNKVSLTMMMMSLGGMPPFLGFFIKLISIIILINSKNLVAIILILSSMINIFFYIQIITPNFIKNSFNMKNLIFLKFNKKNMLINLNLLITIFILNLTIL</sequence>
<evidence type="ECO:0000256" key="9">
    <source>
        <dbReference type="ARBA" id="ARBA00022792"/>
    </source>
</evidence>
<feature type="transmembrane region" description="Helical" evidence="18">
    <location>
        <begin position="225"/>
        <end position="254"/>
    </location>
</feature>
<dbReference type="CTD" id="4536"/>
<evidence type="ECO:0000256" key="8">
    <source>
        <dbReference type="ARBA" id="ARBA00022692"/>
    </source>
</evidence>
<dbReference type="Pfam" id="PF00361">
    <property type="entry name" value="Proton_antipo_M"/>
    <property type="match status" value="1"/>
</dbReference>
<feature type="domain" description="NADH:quinone oxidoreductase/Mrp antiporter transmembrane" evidence="19">
    <location>
        <begin position="81"/>
        <end position="270"/>
    </location>
</feature>
<evidence type="ECO:0000256" key="16">
    <source>
        <dbReference type="ARBA" id="ARBA00023136"/>
    </source>
</evidence>
<evidence type="ECO:0000256" key="11">
    <source>
        <dbReference type="ARBA" id="ARBA00022982"/>
    </source>
</evidence>
<feature type="transmembrane region" description="Helical" evidence="18">
    <location>
        <begin position="81"/>
        <end position="103"/>
    </location>
</feature>
<dbReference type="GO" id="GO:0008137">
    <property type="term" value="F:NADH dehydrogenase (ubiquinone) activity"/>
    <property type="evidence" value="ECO:0007669"/>
    <property type="project" value="UniProtKB-EC"/>
</dbReference>
<comment type="similarity">
    <text evidence="3 18">Belongs to the complex I subunit 2 family.</text>
</comment>
<keyword evidence="11 18" id="KW-0249">Electron transport</keyword>
<organism evidence="20">
    <name type="scientific">Amblyomma ovale</name>
    <dbReference type="NCBI Taxonomy" id="208206"/>
    <lineage>
        <taxon>Eukaryota</taxon>
        <taxon>Metazoa</taxon>
        <taxon>Ecdysozoa</taxon>
        <taxon>Arthropoda</taxon>
        <taxon>Chelicerata</taxon>
        <taxon>Arachnida</taxon>
        <taxon>Acari</taxon>
        <taxon>Parasitiformes</taxon>
        <taxon>Ixodida</taxon>
        <taxon>Ixodoidea</taxon>
        <taxon>Ixodidae</taxon>
        <taxon>Amblyomminae</taxon>
        <taxon>Amblyomma</taxon>
    </lineage>
</organism>
<dbReference type="GO" id="GO:0005743">
    <property type="term" value="C:mitochondrial inner membrane"/>
    <property type="evidence" value="ECO:0007669"/>
    <property type="project" value="UniProtKB-SubCell"/>
</dbReference>
<keyword evidence="14 18" id="KW-0830">Ubiquinone</keyword>
<comment type="catalytic activity">
    <reaction evidence="17 18">
        <text>a ubiquinone + NADH + 5 H(+)(in) = a ubiquinol + NAD(+) + 4 H(+)(out)</text>
        <dbReference type="Rhea" id="RHEA:29091"/>
        <dbReference type="Rhea" id="RHEA-COMP:9565"/>
        <dbReference type="Rhea" id="RHEA-COMP:9566"/>
        <dbReference type="ChEBI" id="CHEBI:15378"/>
        <dbReference type="ChEBI" id="CHEBI:16389"/>
        <dbReference type="ChEBI" id="CHEBI:17976"/>
        <dbReference type="ChEBI" id="CHEBI:57540"/>
        <dbReference type="ChEBI" id="CHEBI:57945"/>
        <dbReference type="EC" id="7.1.1.2"/>
    </reaction>
</comment>
<evidence type="ECO:0000256" key="18">
    <source>
        <dbReference type="RuleBase" id="RU003403"/>
    </source>
</evidence>
<dbReference type="InterPro" id="IPR001750">
    <property type="entry name" value="ND/Mrp_TM"/>
</dbReference>
<evidence type="ECO:0000256" key="2">
    <source>
        <dbReference type="ARBA" id="ARBA00004448"/>
    </source>
</evidence>
<keyword evidence="8 18" id="KW-0812">Transmembrane</keyword>
<dbReference type="InterPro" id="IPR003917">
    <property type="entry name" value="NADH_UbQ_OxRdtase_chain2"/>
</dbReference>
<keyword evidence="12 18" id="KW-1133">Transmembrane helix</keyword>
<geneLocation type="mitochondrion" evidence="20"/>
<keyword evidence="15 18" id="KW-0496">Mitochondrion</keyword>
<protein>
    <recommendedName>
        <fullName evidence="5 18">NADH-ubiquinone oxidoreductase chain 2</fullName>
        <ecNumber evidence="4 18">7.1.1.2</ecNumber>
    </recommendedName>
</protein>
<dbReference type="PANTHER" id="PTHR46552:SF1">
    <property type="entry name" value="NADH-UBIQUINONE OXIDOREDUCTASE CHAIN 2"/>
    <property type="match status" value="1"/>
</dbReference>
<evidence type="ECO:0000313" key="20">
    <source>
        <dbReference type="EMBL" id="QLF99617.1"/>
    </source>
</evidence>
<evidence type="ECO:0000256" key="6">
    <source>
        <dbReference type="ARBA" id="ARBA00022448"/>
    </source>
</evidence>
<evidence type="ECO:0000259" key="19">
    <source>
        <dbReference type="Pfam" id="PF00361"/>
    </source>
</evidence>
<evidence type="ECO:0000256" key="12">
    <source>
        <dbReference type="ARBA" id="ARBA00022989"/>
    </source>
</evidence>
<evidence type="ECO:0000256" key="17">
    <source>
        <dbReference type="ARBA" id="ARBA00049551"/>
    </source>
</evidence>